<comment type="caution">
    <text evidence="2">The sequence shown here is derived from an EMBL/GenBank/DDBJ whole genome shotgun (WGS) entry which is preliminary data.</text>
</comment>
<keyword evidence="1" id="KW-0812">Transmembrane</keyword>
<dbReference type="RefSeq" id="WP_278020266.1">
    <property type="nucleotide sequence ID" value="NZ_BAABDT010000007.1"/>
</dbReference>
<evidence type="ECO:0008006" key="4">
    <source>
        <dbReference type="Google" id="ProtNLM"/>
    </source>
</evidence>
<dbReference type="EMBL" id="BAABDT010000007">
    <property type="protein sequence ID" value="GAA3753433.1"/>
    <property type="molecule type" value="Genomic_DNA"/>
</dbReference>
<evidence type="ECO:0000313" key="3">
    <source>
        <dbReference type="Proteomes" id="UP001501367"/>
    </source>
</evidence>
<name>A0ABP7G720_9FLAO</name>
<protein>
    <recommendedName>
        <fullName evidence="4">Rod shape-determining protein MreD</fullName>
    </recommendedName>
</protein>
<keyword evidence="3" id="KW-1185">Reference proteome</keyword>
<sequence length="148" mass="16049">MDSKQIKFLTIAISLLLLFVSLTQDAIVVNYSGEVRNDSALGYFLIGAIAFLGGGLFEEIIWLANPLCLLAIIYFLKNNEKAVLLSLIASGLAISFAFWSEILGAESGALAKIVSFGLGYYLWASSILVLTTGILLNYKMSLKESLQS</sequence>
<feature type="transmembrane region" description="Helical" evidence="1">
    <location>
        <begin position="82"/>
        <end position="100"/>
    </location>
</feature>
<evidence type="ECO:0000313" key="2">
    <source>
        <dbReference type="EMBL" id="GAA3753433.1"/>
    </source>
</evidence>
<organism evidence="2 3">
    <name type="scientific">Flavobacterium ginsengisoli</name>
    <dbReference type="NCBI Taxonomy" id="871694"/>
    <lineage>
        <taxon>Bacteria</taxon>
        <taxon>Pseudomonadati</taxon>
        <taxon>Bacteroidota</taxon>
        <taxon>Flavobacteriia</taxon>
        <taxon>Flavobacteriales</taxon>
        <taxon>Flavobacteriaceae</taxon>
        <taxon>Flavobacterium</taxon>
    </lineage>
</organism>
<keyword evidence="1" id="KW-0472">Membrane</keyword>
<gene>
    <name evidence="2" type="ORF">GCM10022422_44130</name>
</gene>
<dbReference type="Proteomes" id="UP001501367">
    <property type="component" value="Unassembled WGS sequence"/>
</dbReference>
<feature type="transmembrane region" description="Helical" evidence="1">
    <location>
        <begin position="42"/>
        <end position="75"/>
    </location>
</feature>
<accession>A0ABP7G720</accession>
<evidence type="ECO:0000256" key="1">
    <source>
        <dbReference type="SAM" id="Phobius"/>
    </source>
</evidence>
<feature type="transmembrane region" description="Helical" evidence="1">
    <location>
        <begin position="120"/>
        <end position="138"/>
    </location>
</feature>
<proteinExistence type="predicted"/>
<reference evidence="3" key="1">
    <citation type="journal article" date="2019" name="Int. J. Syst. Evol. Microbiol.">
        <title>The Global Catalogue of Microorganisms (GCM) 10K type strain sequencing project: providing services to taxonomists for standard genome sequencing and annotation.</title>
        <authorList>
            <consortium name="The Broad Institute Genomics Platform"/>
            <consortium name="The Broad Institute Genome Sequencing Center for Infectious Disease"/>
            <person name="Wu L."/>
            <person name="Ma J."/>
        </authorList>
    </citation>
    <scope>NUCLEOTIDE SEQUENCE [LARGE SCALE GENOMIC DNA]</scope>
    <source>
        <strain evidence="3">JCM 17336</strain>
    </source>
</reference>
<keyword evidence="1" id="KW-1133">Transmembrane helix</keyword>